<evidence type="ECO:0000313" key="1">
    <source>
        <dbReference type="EMBL" id="GAJ16881.1"/>
    </source>
</evidence>
<sequence length="52" mass="6069">MKKPKTIVKIMISGYYGFNNTGDEAILTSMVRAFKENHYNYMFNQDGLLDIF</sequence>
<dbReference type="AlphaFoldDB" id="X1VLV3"/>
<proteinExistence type="predicted"/>
<evidence type="ECO:0008006" key="2">
    <source>
        <dbReference type="Google" id="ProtNLM"/>
    </source>
</evidence>
<comment type="caution">
    <text evidence="1">The sequence shown here is derived from an EMBL/GenBank/DDBJ whole genome shotgun (WGS) entry which is preliminary data.</text>
</comment>
<reference evidence="1" key="1">
    <citation type="journal article" date="2014" name="Front. Microbiol.">
        <title>High frequency of phylogenetically diverse reductive dehalogenase-homologous genes in deep subseafloor sedimentary metagenomes.</title>
        <authorList>
            <person name="Kawai M."/>
            <person name="Futagami T."/>
            <person name="Toyoda A."/>
            <person name="Takaki Y."/>
            <person name="Nishi S."/>
            <person name="Hori S."/>
            <person name="Arai W."/>
            <person name="Tsubouchi T."/>
            <person name="Morono Y."/>
            <person name="Uchiyama I."/>
            <person name="Ito T."/>
            <person name="Fujiyama A."/>
            <person name="Inagaki F."/>
            <person name="Takami H."/>
        </authorList>
    </citation>
    <scope>NUCLEOTIDE SEQUENCE</scope>
    <source>
        <strain evidence="1">Expedition CK06-06</strain>
    </source>
</reference>
<gene>
    <name evidence="1" type="ORF">S12H4_59512</name>
</gene>
<name>X1VLV3_9ZZZZ</name>
<protein>
    <recommendedName>
        <fullName evidence="2">Polysaccharide pyruvyl transferase domain-containing protein</fullName>
    </recommendedName>
</protein>
<accession>X1VLV3</accession>
<dbReference type="EMBL" id="BARW01038907">
    <property type="protein sequence ID" value="GAJ16881.1"/>
    <property type="molecule type" value="Genomic_DNA"/>
</dbReference>
<organism evidence="1">
    <name type="scientific">marine sediment metagenome</name>
    <dbReference type="NCBI Taxonomy" id="412755"/>
    <lineage>
        <taxon>unclassified sequences</taxon>
        <taxon>metagenomes</taxon>
        <taxon>ecological metagenomes</taxon>
    </lineage>
</organism>